<dbReference type="AlphaFoldDB" id="A0A0N4X6A3"/>
<dbReference type="Gene3D" id="3.40.50.1820">
    <property type="entry name" value="alpha/beta hydrolase"/>
    <property type="match status" value="1"/>
</dbReference>
<protein>
    <submittedName>
        <fullName evidence="8">Serine protease K12H4.7</fullName>
    </submittedName>
</protein>
<evidence type="ECO:0000256" key="4">
    <source>
        <dbReference type="ARBA" id="ARBA00022801"/>
    </source>
</evidence>
<evidence type="ECO:0000313" key="8">
    <source>
        <dbReference type="WBParaSite" id="HPLM_0001989501-mRNA-1"/>
    </source>
</evidence>
<dbReference type="PANTHER" id="PTHR11010:SF117">
    <property type="entry name" value="SERINE PROTEASE 16"/>
    <property type="match status" value="1"/>
</dbReference>
<keyword evidence="3" id="KW-0732">Signal</keyword>
<proteinExistence type="inferred from homology"/>
<gene>
    <name evidence="6" type="ORF">HPLM_LOCUS19887</name>
</gene>
<reference evidence="6 7" key="2">
    <citation type="submission" date="2018-11" db="EMBL/GenBank/DDBJ databases">
        <authorList>
            <consortium name="Pathogen Informatics"/>
        </authorList>
    </citation>
    <scope>NUCLEOTIDE SEQUENCE [LARGE SCALE GENOMIC DNA]</scope>
    <source>
        <strain evidence="6 7">MHpl1</strain>
    </source>
</reference>
<organism evidence="8">
    <name type="scientific">Haemonchus placei</name>
    <name type="common">Barber's pole worm</name>
    <dbReference type="NCBI Taxonomy" id="6290"/>
    <lineage>
        <taxon>Eukaryota</taxon>
        <taxon>Metazoa</taxon>
        <taxon>Ecdysozoa</taxon>
        <taxon>Nematoda</taxon>
        <taxon>Chromadorea</taxon>
        <taxon>Rhabditida</taxon>
        <taxon>Rhabditina</taxon>
        <taxon>Rhabditomorpha</taxon>
        <taxon>Strongyloidea</taxon>
        <taxon>Trichostrongylidae</taxon>
        <taxon>Haemonchus</taxon>
    </lineage>
</organism>
<dbReference type="InterPro" id="IPR008758">
    <property type="entry name" value="Peptidase_S28"/>
</dbReference>
<evidence type="ECO:0000256" key="1">
    <source>
        <dbReference type="ARBA" id="ARBA00011079"/>
    </source>
</evidence>
<dbReference type="GO" id="GO:0070008">
    <property type="term" value="F:serine-type exopeptidase activity"/>
    <property type="evidence" value="ECO:0007669"/>
    <property type="project" value="InterPro"/>
</dbReference>
<dbReference type="GO" id="GO:0008239">
    <property type="term" value="F:dipeptidyl-peptidase activity"/>
    <property type="evidence" value="ECO:0007669"/>
    <property type="project" value="TreeGrafter"/>
</dbReference>
<dbReference type="Pfam" id="PF05577">
    <property type="entry name" value="Peptidase_S28"/>
    <property type="match status" value="1"/>
</dbReference>
<dbReference type="GO" id="GO:0006508">
    <property type="term" value="P:proteolysis"/>
    <property type="evidence" value="ECO:0007669"/>
    <property type="project" value="UniProtKB-KW"/>
</dbReference>
<name>A0A0N4X6A3_HAEPC</name>
<dbReference type="WBParaSite" id="HPLM_0001989501-mRNA-1">
    <property type="protein sequence ID" value="HPLM_0001989501-mRNA-1"/>
    <property type="gene ID" value="HPLM_0001989501"/>
</dbReference>
<evidence type="ECO:0000256" key="2">
    <source>
        <dbReference type="ARBA" id="ARBA00022670"/>
    </source>
</evidence>
<keyword evidence="5" id="KW-0325">Glycoprotein</keyword>
<dbReference type="InterPro" id="IPR029058">
    <property type="entry name" value="AB_hydrolase_fold"/>
</dbReference>
<dbReference type="OrthoDB" id="1735038at2759"/>
<dbReference type="EMBL" id="UZAF01021674">
    <property type="protein sequence ID" value="VDO80010.1"/>
    <property type="molecule type" value="Genomic_DNA"/>
</dbReference>
<evidence type="ECO:0000313" key="7">
    <source>
        <dbReference type="Proteomes" id="UP000268014"/>
    </source>
</evidence>
<dbReference type="Proteomes" id="UP000268014">
    <property type="component" value="Unassembled WGS sequence"/>
</dbReference>
<accession>A0A0N4X6A3</accession>
<evidence type="ECO:0000256" key="5">
    <source>
        <dbReference type="ARBA" id="ARBA00023180"/>
    </source>
</evidence>
<sequence length="275" mass="30931">MCPVGDHSDEPSRFAAPDGFWQAKSENHFQQLLRLFSLCQDLNPADVNQIEYFWQNVYSPYMYVGLYANELTIKNAICRFHETQDNSLTKLREVNNYVHQMMGSNGCMYVDYWNLVKYLQDTRYGQAQDYSDTAGPFFGGKSALPVQVCSESKILQCLTFSTDPPFLRHSIDECTHIFGSDLNSATIAAHVAHINDYYGGRNMKSSYIILPNGNIDPWHALGKLNSTISTIVPVVIDGAAHCADMYPSTPNDSPAMTEARKTIATTLQQWLQSAK</sequence>
<evidence type="ECO:0000256" key="3">
    <source>
        <dbReference type="ARBA" id="ARBA00022729"/>
    </source>
</evidence>
<keyword evidence="7" id="KW-1185">Reference proteome</keyword>
<comment type="similarity">
    <text evidence="1">Belongs to the peptidase S28 family.</text>
</comment>
<dbReference type="PANTHER" id="PTHR11010">
    <property type="entry name" value="PROTEASE S28 PRO-X CARBOXYPEPTIDASE-RELATED"/>
    <property type="match status" value="1"/>
</dbReference>
<reference evidence="8" key="1">
    <citation type="submission" date="2017-02" db="UniProtKB">
        <authorList>
            <consortium name="WormBaseParasite"/>
        </authorList>
    </citation>
    <scope>IDENTIFICATION</scope>
</reference>
<keyword evidence="2" id="KW-0645">Protease</keyword>
<evidence type="ECO:0000313" key="6">
    <source>
        <dbReference type="EMBL" id="VDO80010.1"/>
    </source>
</evidence>
<keyword evidence="4" id="KW-0378">Hydrolase</keyword>